<protein>
    <submittedName>
        <fullName evidence="3">Uncharacterized protein</fullName>
    </submittedName>
</protein>
<evidence type="ECO:0000313" key="2">
    <source>
        <dbReference type="Proteomes" id="UP000887565"/>
    </source>
</evidence>
<evidence type="ECO:0000256" key="1">
    <source>
        <dbReference type="SAM" id="MobiDB-lite"/>
    </source>
</evidence>
<name>A0A915I3T6_ROMCU</name>
<feature type="compositionally biased region" description="Polar residues" evidence="1">
    <location>
        <begin position="10"/>
        <end position="23"/>
    </location>
</feature>
<proteinExistence type="predicted"/>
<dbReference type="Proteomes" id="UP000887565">
    <property type="component" value="Unplaced"/>
</dbReference>
<organism evidence="2 3">
    <name type="scientific">Romanomermis culicivorax</name>
    <name type="common">Nematode worm</name>
    <dbReference type="NCBI Taxonomy" id="13658"/>
    <lineage>
        <taxon>Eukaryota</taxon>
        <taxon>Metazoa</taxon>
        <taxon>Ecdysozoa</taxon>
        <taxon>Nematoda</taxon>
        <taxon>Enoplea</taxon>
        <taxon>Dorylaimia</taxon>
        <taxon>Mermithida</taxon>
        <taxon>Mermithoidea</taxon>
        <taxon>Mermithidae</taxon>
        <taxon>Romanomermis</taxon>
    </lineage>
</organism>
<reference evidence="3" key="1">
    <citation type="submission" date="2022-11" db="UniProtKB">
        <authorList>
            <consortium name="WormBaseParasite"/>
        </authorList>
    </citation>
    <scope>IDENTIFICATION</scope>
</reference>
<evidence type="ECO:0000313" key="3">
    <source>
        <dbReference type="WBParaSite" id="nRc.2.0.1.t08495-RA"/>
    </source>
</evidence>
<accession>A0A915I3T6</accession>
<sequence>MAHLYLPFSTERNGMQSTERNRTQQKFSFRSVQLEAFSAKLQLSFPSETVNDPFRRKRQV</sequence>
<dbReference type="AlphaFoldDB" id="A0A915I3T6"/>
<keyword evidence="2" id="KW-1185">Reference proteome</keyword>
<feature type="region of interest" description="Disordered" evidence="1">
    <location>
        <begin position="1"/>
        <end position="23"/>
    </location>
</feature>
<dbReference type="WBParaSite" id="nRc.2.0.1.t08495-RA">
    <property type="protein sequence ID" value="nRc.2.0.1.t08495-RA"/>
    <property type="gene ID" value="nRc.2.0.1.g08495"/>
</dbReference>